<accession>A0A5B7JTP5</accession>
<evidence type="ECO:0000256" key="1">
    <source>
        <dbReference type="SAM" id="MobiDB-lite"/>
    </source>
</evidence>
<dbReference type="EMBL" id="VSRR010122058">
    <property type="protein sequence ID" value="MPD00241.1"/>
    <property type="molecule type" value="Genomic_DNA"/>
</dbReference>
<evidence type="ECO:0000313" key="3">
    <source>
        <dbReference type="Proteomes" id="UP000324222"/>
    </source>
</evidence>
<feature type="region of interest" description="Disordered" evidence="1">
    <location>
        <begin position="69"/>
        <end position="117"/>
    </location>
</feature>
<feature type="compositionally biased region" description="Acidic residues" evidence="1">
    <location>
        <begin position="43"/>
        <end position="54"/>
    </location>
</feature>
<gene>
    <name evidence="2" type="ORF">E2C01_095701</name>
</gene>
<name>A0A5B7JTP5_PORTR</name>
<feature type="compositionally biased region" description="Acidic residues" evidence="1">
    <location>
        <begin position="100"/>
        <end position="112"/>
    </location>
</feature>
<dbReference type="AlphaFoldDB" id="A0A5B7JTP5"/>
<proteinExistence type="predicted"/>
<evidence type="ECO:0000313" key="2">
    <source>
        <dbReference type="EMBL" id="MPD00241.1"/>
    </source>
</evidence>
<dbReference type="Proteomes" id="UP000324222">
    <property type="component" value="Unassembled WGS sequence"/>
</dbReference>
<feature type="region of interest" description="Disordered" evidence="1">
    <location>
        <begin position="1"/>
        <end position="27"/>
    </location>
</feature>
<sequence length="169" mass="18262">MAGEKDEVMSGGAGAIGDEAGGDILVSGGDNLAGVEVVVSPGDSDDVGGGDSDECVVLTGRDDVFKVLLRRKDSSDQEEEGTPKGTRRKKNSFIKIRLEEETEEEEEEEEEVDGVRMRKKEGPVSQCPACLGCPDSRTERCVLIGLLMACFHWLREGQAGERRDVIGCW</sequence>
<feature type="region of interest" description="Disordered" evidence="1">
    <location>
        <begin position="36"/>
        <end position="55"/>
    </location>
</feature>
<organism evidence="2 3">
    <name type="scientific">Portunus trituberculatus</name>
    <name type="common">Swimming crab</name>
    <name type="synonym">Neptunus trituberculatus</name>
    <dbReference type="NCBI Taxonomy" id="210409"/>
    <lineage>
        <taxon>Eukaryota</taxon>
        <taxon>Metazoa</taxon>
        <taxon>Ecdysozoa</taxon>
        <taxon>Arthropoda</taxon>
        <taxon>Crustacea</taxon>
        <taxon>Multicrustacea</taxon>
        <taxon>Malacostraca</taxon>
        <taxon>Eumalacostraca</taxon>
        <taxon>Eucarida</taxon>
        <taxon>Decapoda</taxon>
        <taxon>Pleocyemata</taxon>
        <taxon>Brachyura</taxon>
        <taxon>Eubrachyura</taxon>
        <taxon>Portunoidea</taxon>
        <taxon>Portunidae</taxon>
        <taxon>Portuninae</taxon>
        <taxon>Portunus</taxon>
    </lineage>
</organism>
<comment type="caution">
    <text evidence="2">The sequence shown here is derived from an EMBL/GenBank/DDBJ whole genome shotgun (WGS) entry which is preliminary data.</text>
</comment>
<keyword evidence="3" id="KW-1185">Reference proteome</keyword>
<reference evidence="2 3" key="1">
    <citation type="submission" date="2019-05" db="EMBL/GenBank/DDBJ databases">
        <title>Another draft genome of Portunus trituberculatus and its Hox gene families provides insights of decapod evolution.</title>
        <authorList>
            <person name="Jeong J.-H."/>
            <person name="Song I."/>
            <person name="Kim S."/>
            <person name="Choi T."/>
            <person name="Kim D."/>
            <person name="Ryu S."/>
            <person name="Kim W."/>
        </authorList>
    </citation>
    <scope>NUCLEOTIDE SEQUENCE [LARGE SCALE GENOMIC DNA]</scope>
    <source>
        <tissue evidence="2">Muscle</tissue>
    </source>
</reference>
<protein>
    <submittedName>
        <fullName evidence="2">Uncharacterized protein</fullName>
    </submittedName>
</protein>